<comment type="caution">
    <text evidence="1">The sequence shown here is derived from an EMBL/GenBank/DDBJ whole genome shotgun (WGS) entry which is preliminary data.</text>
</comment>
<name>A0ABR0ARC1_9CRUS</name>
<reference evidence="1 2" key="1">
    <citation type="journal article" date="2023" name="Nucleic Acids Res.">
        <title>The hologenome of Daphnia magna reveals possible DNA methylation and microbiome-mediated evolution of the host genome.</title>
        <authorList>
            <person name="Chaturvedi A."/>
            <person name="Li X."/>
            <person name="Dhandapani V."/>
            <person name="Marshall H."/>
            <person name="Kissane S."/>
            <person name="Cuenca-Cambronero M."/>
            <person name="Asole G."/>
            <person name="Calvet F."/>
            <person name="Ruiz-Romero M."/>
            <person name="Marangio P."/>
            <person name="Guigo R."/>
            <person name="Rago D."/>
            <person name="Mirbahai L."/>
            <person name="Eastwood N."/>
            <person name="Colbourne J.K."/>
            <person name="Zhou J."/>
            <person name="Mallon E."/>
            <person name="Orsini L."/>
        </authorList>
    </citation>
    <scope>NUCLEOTIDE SEQUENCE [LARGE SCALE GENOMIC DNA]</scope>
    <source>
        <strain evidence="1">LRV0_1</strain>
    </source>
</reference>
<gene>
    <name evidence="1" type="ORF">OUZ56_016704</name>
</gene>
<keyword evidence="2" id="KW-1185">Reference proteome</keyword>
<proteinExistence type="predicted"/>
<evidence type="ECO:0000313" key="2">
    <source>
        <dbReference type="Proteomes" id="UP001234178"/>
    </source>
</evidence>
<organism evidence="1 2">
    <name type="scientific">Daphnia magna</name>
    <dbReference type="NCBI Taxonomy" id="35525"/>
    <lineage>
        <taxon>Eukaryota</taxon>
        <taxon>Metazoa</taxon>
        <taxon>Ecdysozoa</taxon>
        <taxon>Arthropoda</taxon>
        <taxon>Crustacea</taxon>
        <taxon>Branchiopoda</taxon>
        <taxon>Diplostraca</taxon>
        <taxon>Cladocera</taxon>
        <taxon>Anomopoda</taxon>
        <taxon>Daphniidae</taxon>
        <taxon>Daphnia</taxon>
    </lineage>
</organism>
<evidence type="ECO:0000313" key="1">
    <source>
        <dbReference type="EMBL" id="KAK4027657.1"/>
    </source>
</evidence>
<dbReference type="EMBL" id="JAOYFB010000038">
    <property type="protein sequence ID" value="KAK4027657.1"/>
    <property type="molecule type" value="Genomic_DNA"/>
</dbReference>
<dbReference type="Proteomes" id="UP001234178">
    <property type="component" value="Unassembled WGS sequence"/>
</dbReference>
<sequence length="214" mass="24264">MKARHRNARVDLAEFEIVSGALSLTCFGFQEISMSKSLLNLRQYSSVASLPTNQRNEFHHVIGEEPPLSSCLRLVQQELLSSCVCQCRRGFWLTCYPDEILGGSGIQIALRCMTISQVYGSQVSSITFFIGKIGLLRRLFRAFRLQYPFVSETMHSLKYRKGNQPVQGSVEDSELMVTDEWRVSATSHFFAGIPLFVQKELIVTFLHGLLQLLH</sequence>
<accession>A0ABR0ARC1</accession>
<protein>
    <submittedName>
        <fullName evidence="1">Uncharacterized protein</fullName>
    </submittedName>
</protein>